<dbReference type="EMBL" id="CAJVPW010004757">
    <property type="protein sequence ID" value="CAG8544971.1"/>
    <property type="molecule type" value="Genomic_DNA"/>
</dbReference>
<evidence type="ECO:0000313" key="1">
    <source>
        <dbReference type="EMBL" id="CAG8544971.1"/>
    </source>
</evidence>
<accession>A0ACA9LRK3</accession>
<proteinExistence type="predicted"/>
<comment type="caution">
    <text evidence="1">The sequence shown here is derived from an EMBL/GenBank/DDBJ whole genome shotgun (WGS) entry which is preliminary data.</text>
</comment>
<gene>
    <name evidence="1" type="ORF">SPELUC_LOCUS4965</name>
</gene>
<name>A0ACA9LRK3_9GLOM</name>
<organism evidence="1 2">
    <name type="scientific">Cetraspora pellucida</name>
    <dbReference type="NCBI Taxonomy" id="1433469"/>
    <lineage>
        <taxon>Eukaryota</taxon>
        <taxon>Fungi</taxon>
        <taxon>Fungi incertae sedis</taxon>
        <taxon>Mucoromycota</taxon>
        <taxon>Glomeromycotina</taxon>
        <taxon>Glomeromycetes</taxon>
        <taxon>Diversisporales</taxon>
        <taxon>Gigasporaceae</taxon>
        <taxon>Cetraspora</taxon>
    </lineage>
</organism>
<reference evidence="1" key="1">
    <citation type="submission" date="2021-06" db="EMBL/GenBank/DDBJ databases">
        <authorList>
            <person name="Kallberg Y."/>
            <person name="Tangrot J."/>
            <person name="Rosling A."/>
        </authorList>
    </citation>
    <scope>NUCLEOTIDE SEQUENCE</scope>
    <source>
        <strain evidence="1">28 12/20/2015</strain>
    </source>
</reference>
<evidence type="ECO:0000313" key="2">
    <source>
        <dbReference type="Proteomes" id="UP000789366"/>
    </source>
</evidence>
<sequence length="130" mass="14422">MAVCWLALYHQLAYVTTQMPISLSHQPMYSVNYSVTSAQASNVFMKHVIVLLHEVAMGDSGGNPKGTSNDSANTRKAYMVKRKCVSKKPTKEELLSENSHKEEGYETSGTFSNGKNLAIFDNDRFAKQKG</sequence>
<dbReference type="Proteomes" id="UP000789366">
    <property type="component" value="Unassembled WGS sequence"/>
</dbReference>
<protein>
    <submittedName>
        <fullName evidence="1">13481_t:CDS:1</fullName>
    </submittedName>
</protein>
<keyword evidence="2" id="KW-1185">Reference proteome</keyword>